<dbReference type="SUPFAM" id="SSF52540">
    <property type="entry name" value="P-loop containing nucleoside triphosphate hydrolases"/>
    <property type="match status" value="1"/>
</dbReference>
<accession>A0A9D1J7M0</accession>
<reference evidence="1" key="1">
    <citation type="submission" date="2020-10" db="EMBL/GenBank/DDBJ databases">
        <authorList>
            <person name="Gilroy R."/>
        </authorList>
    </citation>
    <scope>NUCLEOTIDE SEQUENCE</scope>
    <source>
        <strain evidence="1">CHK121-14286</strain>
    </source>
</reference>
<proteinExistence type="predicted"/>
<gene>
    <name evidence="1" type="ORF">IAC95_02610</name>
</gene>
<dbReference type="Proteomes" id="UP000824200">
    <property type="component" value="Unassembled WGS sequence"/>
</dbReference>
<dbReference type="PANTHER" id="PTHR37816:SF3">
    <property type="entry name" value="MODULATES DNA TOPOLOGY"/>
    <property type="match status" value="1"/>
</dbReference>
<protein>
    <submittedName>
        <fullName evidence="1">Topology modulation protein</fullName>
    </submittedName>
</protein>
<reference evidence="1" key="2">
    <citation type="journal article" date="2021" name="PeerJ">
        <title>Extensive microbial diversity within the chicken gut microbiome revealed by metagenomics and culture.</title>
        <authorList>
            <person name="Gilroy R."/>
            <person name="Ravi A."/>
            <person name="Getino M."/>
            <person name="Pursley I."/>
            <person name="Horton D.L."/>
            <person name="Alikhan N.F."/>
            <person name="Baker D."/>
            <person name="Gharbi K."/>
            <person name="Hall N."/>
            <person name="Watson M."/>
            <person name="Adriaenssens E.M."/>
            <person name="Foster-Nyarko E."/>
            <person name="Jarju S."/>
            <person name="Secka A."/>
            <person name="Antonio M."/>
            <person name="Oren A."/>
            <person name="Chaudhuri R.R."/>
            <person name="La Ragione R."/>
            <person name="Hildebrand F."/>
            <person name="Pallen M.J."/>
        </authorList>
    </citation>
    <scope>NUCLEOTIDE SEQUENCE</scope>
    <source>
        <strain evidence="1">CHK121-14286</strain>
    </source>
</reference>
<dbReference type="EMBL" id="DVHL01000022">
    <property type="protein sequence ID" value="HIR65764.1"/>
    <property type="molecule type" value="Genomic_DNA"/>
</dbReference>
<dbReference type="Gene3D" id="3.40.50.300">
    <property type="entry name" value="P-loop containing nucleotide triphosphate hydrolases"/>
    <property type="match status" value="1"/>
</dbReference>
<dbReference type="InterPro" id="IPR052922">
    <property type="entry name" value="Cytidylate_Kinase-2"/>
</dbReference>
<dbReference type="PANTHER" id="PTHR37816">
    <property type="entry name" value="YALI0E33011P"/>
    <property type="match status" value="1"/>
</dbReference>
<name>A0A9D1J7M0_9BACT</name>
<evidence type="ECO:0000313" key="1">
    <source>
        <dbReference type="EMBL" id="HIR65764.1"/>
    </source>
</evidence>
<dbReference type="AlphaFoldDB" id="A0A9D1J7M0"/>
<evidence type="ECO:0000313" key="2">
    <source>
        <dbReference type="Proteomes" id="UP000824200"/>
    </source>
</evidence>
<comment type="caution">
    <text evidence="1">The sequence shown here is derived from an EMBL/GenBank/DDBJ whole genome shotgun (WGS) entry which is preliminary data.</text>
</comment>
<dbReference type="InterPro" id="IPR027417">
    <property type="entry name" value="P-loop_NTPase"/>
</dbReference>
<sequence>MKIQIIGYSGSGKSTLARQLGELLHLPVLHMDATRFYGDWQEYTHAQQEETVRRFLKQNRQCGWVIDGNYFSIATERFSQSDITVFLDFNRFFCYFSAKRRYKKYKGRCREDLPCVEKFDKEFRRWLLWEGRTPSRRKKLKKLLGCTSGRKVVLKNRKQQQKFVLSLVAEHQKSSFAGGKQ</sequence>
<organism evidence="1 2">
    <name type="scientific">Candidatus Fimimonas gallinarum</name>
    <dbReference type="NCBI Taxonomy" id="2840821"/>
    <lineage>
        <taxon>Bacteria</taxon>
        <taxon>Pseudomonadati</taxon>
        <taxon>Myxococcota</taxon>
        <taxon>Myxococcia</taxon>
        <taxon>Myxococcales</taxon>
        <taxon>Cystobacterineae</taxon>
        <taxon>Myxococcaceae</taxon>
        <taxon>Myxococcaceae incertae sedis</taxon>
        <taxon>Candidatus Fimimonas</taxon>
    </lineage>
</organism>